<dbReference type="PANTHER" id="PTHR21329">
    <property type="entry name" value="PHOSPHATIDYLINOSITOL N-ACETYLGLUCOSAMINYLTRANSFERASE SUBUNIT Q-RELATED"/>
    <property type="match status" value="1"/>
</dbReference>
<dbReference type="Pfam" id="PF05024">
    <property type="entry name" value="Gpi1"/>
    <property type="match status" value="1"/>
</dbReference>
<organism evidence="3">
    <name type="scientific">Laccaria bicolor (strain S238N-H82 / ATCC MYA-4686)</name>
    <name type="common">Bicoloured deceiver</name>
    <name type="synonym">Laccaria laccata var. bicolor</name>
    <dbReference type="NCBI Taxonomy" id="486041"/>
    <lineage>
        <taxon>Eukaryota</taxon>
        <taxon>Fungi</taxon>
        <taxon>Dikarya</taxon>
        <taxon>Basidiomycota</taxon>
        <taxon>Agaricomycotina</taxon>
        <taxon>Agaricomycetes</taxon>
        <taxon>Agaricomycetidae</taxon>
        <taxon>Agaricales</taxon>
        <taxon>Agaricineae</taxon>
        <taxon>Hydnangiaceae</taxon>
        <taxon>Laccaria</taxon>
    </lineage>
</organism>
<dbReference type="KEGG" id="lbc:LACBIDRAFT_316192"/>
<protein>
    <submittedName>
        <fullName evidence="2">Predicted protein</fullName>
    </submittedName>
</protein>
<feature type="transmembrane region" description="Helical" evidence="1">
    <location>
        <begin position="331"/>
        <end position="353"/>
    </location>
</feature>
<feature type="transmembrane region" description="Helical" evidence="1">
    <location>
        <begin position="157"/>
        <end position="181"/>
    </location>
</feature>
<dbReference type="PANTHER" id="PTHR21329:SF3">
    <property type="entry name" value="PHOSPHATIDYLINOSITOL N-ACETYLGLUCOSAMINYLTRANSFERASE SUBUNIT Q"/>
    <property type="match status" value="1"/>
</dbReference>
<proteinExistence type="predicted"/>
<dbReference type="OrthoDB" id="70250at2759"/>
<dbReference type="Proteomes" id="UP000001194">
    <property type="component" value="Unassembled WGS sequence"/>
</dbReference>
<evidence type="ECO:0000313" key="3">
    <source>
        <dbReference type="Proteomes" id="UP000001194"/>
    </source>
</evidence>
<dbReference type="EMBL" id="DS547160">
    <property type="protein sequence ID" value="EDQ99704.1"/>
    <property type="molecule type" value="Genomic_DNA"/>
</dbReference>
<sequence>MPTTTRTIFWPVDLPRDVSDGFCYGWSAATKVCVAGVLDVDTEDDARDVVSSLDGVLVESCGSQVVVLGKSAELLGNTIFYHRHRSDSLRFYHLHPDDHEEHNPSPYLALSQHDFTHRPLRRNDGLDDTSINQFNSAMLIESLISPRSSKKLVPRTASILFVVASILARPMLLLMRCIAPIRAVYLPSFLRASALVQQLDVRAEQAQFFVSQIGSLQRRDTIDIASYASRYTNFFNTVWLVLNDVTIGIALGTFLSENHHALAHIINTYAERFLVEEIKWSLIWLDSWPAGLKLNTELSRFYSHTFIGLVDIFAHLLTNHIQPHTPVLITILGYASIFGGITLAISLLMDVLAVLLTPHIFICYFLARAVYARVGGTLGSLWALFRGKRYNVLRNRMDSWEYDLDQLLFGTVLFTLLAFLFPTVLVYYALFAVLRLITLLIQASMETLLAFMNHFPLFALMLRMKDPWRLPGGVYFLFVPSTQRGSPSRLILKNQPARLSSIFFQYIKLWARLARHYNPLRLLYSVLSGRYLAAIPRYEIRYGYGGRGRVFVKAANLG</sequence>
<dbReference type="GO" id="GO:0005783">
    <property type="term" value="C:endoplasmic reticulum"/>
    <property type="evidence" value="ECO:0007669"/>
    <property type="project" value="TreeGrafter"/>
</dbReference>
<name>B0E0E2_LACBS</name>
<dbReference type="AlphaFoldDB" id="B0E0E2"/>
<feature type="transmembrane region" description="Helical" evidence="1">
    <location>
        <begin position="406"/>
        <end position="430"/>
    </location>
</feature>
<accession>B0E0E2</accession>
<evidence type="ECO:0000313" key="2">
    <source>
        <dbReference type="EMBL" id="EDQ99704.1"/>
    </source>
</evidence>
<keyword evidence="1" id="KW-0472">Membrane</keyword>
<feature type="transmembrane region" description="Helical" evidence="1">
    <location>
        <begin position="359"/>
        <end position="385"/>
    </location>
</feature>
<keyword evidence="1" id="KW-0812">Transmembrane</keyword>
<dbReference type="GO" id="GO:0016020">
    <property type="term" value="C:membrane"/>
    <property type="evidence" value="ECO:0007669"/>
    <property type="project" value="InterPro"/>
</dbReference>
<dbReference type="InterPro" id="IPR007720">
    <property type="entry name" value="PigQ/GPI1"/>
</dbReference>
<gene>
    <name evidence="2" type="ORF">LACBIDRAFT_316192</name>
</gene>
<dbReference type="RefSeq" id="XP_001889681.1">
    <property type="nucleotide sequence ID" value="XM_001889646.1"/>
</dbReference>
<reference evidence="2 3" key="1">
    <citation type="journal article" date="2008" name="Nature">
        <title>The genome of Laccaria bicolor provides insights into mycorrhizal symbiosis.</title>
        <authorList>
            <person name="Martin F."/>
            <person name="Aerts A."/>
            <person name="Ahren D."/>
            <person name="Brun A."/>
            <person name="Danchin E.G.J."/>
            <person name="Duchaussoy F."/>
            <person name="Gibon J."/>
            <person name="Kohler A."/>
            <person name="Lindquist E."/>
            <person name="Pereda V."/>
            <person name="Salamov A."/>
            <person name="Shapiro H.J."/>
            <person name="Wuyts J."/>
            <person name="Blaudez D."/>
            <person name="Buee M."/>
            <person name="Brokstein P."/>
            <person name="Canbaeck B."/>
            <person name="Cohen D."/>
            <person name="Courty P.E."/>
            <person name="Coutinho P.M."/>
            <person name="Delaruelle C."/>
            <person name="Detter J.C."/>
            <person name="Deveau A."/>
            <person name="DiFazio S."/>
            <person name="Duplessis S."/>
            <person name="Fraissinet-Tachet L."/>
            <person name="Lucic E."/>
            <person name="Frey-Klett P."/>
            <person name="Fourrey C."/>
            <person name="Feussner I."/>
            <person name="Gay G."/>
            <person name="Grimwood J."/>
            <person name="Hoegger P.J."/>
            <person name="Jain P."/>
            <person name="Kilaru S."/>
            <person name="Labbe J."/>
            <person name="Lin Y.C."/>
            <person name="Legue V."/>
            <person name="Le Tacon F."/>
            <person name="Marmeisse R."/>
            <person name="Melayah D."/>
            <person name="Montanini B."/>
            <person name="Muratet M."/>
            <person name="Nehls U."/>
            <person name="Niculita-Hirzel H."/>
            <person name="Oudot-Le Secq M.P."/>
            <person name="Peter M."/>
            <person name="Quesneville H."/>
            <person name="Rajashekar B."/>
            <person name="Reich M."/>
            <person name="Rouhier N."/>
            <person name="Schmutz J."/>
            <person name="Yin T."/>
            <person name="Chalot M."/>
            <person name="Henrissat B."/>
            <person name="Kuees U."/>
            <person name="Lucas S."/>
            <person name="Van de Peer Y."/>
            <person name="Podila G.K."/>
            <person name="Polle A."/>
            <person name="Pukkila P.J."/>
            <person name="Richardson P.M."/>
            <person name="Rouze P."/>
            <person name="Sanders I.R."/>
            <person name="Stajich J.E."/>
            <person name="Tunlid A."/>
            <person name="Tuskan G."/>
            <person name="Grigoriev I.V."/>
        </authorList>
    </citation>
    <scope>NUCLEOTIDE SEQUENCE [LARGE SCALE GENOMIC DNA]</scope>
    <source>
        <strain evidence="3">S238N-H82 / ATCC MYA-4686</strain>
    </source>
</reference>
<dbReference type="HOGENOM" id="CLU_007914_0_1_1"/>
<dbReference type="STRING" id="486041.B0E0E2"/>
<dbReference type="InParanoid" id="B0E0E2"/>
<feature type="transmembrane region" description="Helical" evidence="1">
    <location>
        <begin position="436"/>
        <end position="460"/>
    </location>
</feature>
<dbReference type="GO" id="GO:0006506">
    <property type="term" value="P:GPI anchor biosynthetic process"/>
    <property type="evidence" value="ECO:0007669"/>
    <property type="project" value="InterPro"/>
</dbReference>
<keyword evidence="1" id="KW-1133">Transmembrane helix</keyword>
<dbReference type="GeneID" id="6085290"/>
<dbReference type="FunCoup" id="B0E0E2">
    <property type="interactions" value="180"/>
</dbReference>
<keyword evidence="3" id="KW-1185">Reference proteome</keyword>
<evidence type="ECO:0000256" key="1">
    <source>
        <dbReference type="SAM" id="Phobius"/>
    </source>
</evidence>